<keyword evidence="2" id="KW-1185">Reference proteome</keyword>
<dbReference type="InterPro" id="IPR022050">
    <property type="entry name" value="T_hemolysin"/>
</dbReference>
<protein>
    <submittedName>
        <fullName evidence="1">Thermostable hemolysin</fullName>
    </submittedName>
</protein>
<dbReference type="RefSeq" id="WP_180679620.1">
    <property type="nucleotide sequence ID" value="NZ_JACCKA010000086.1"/>
</dbReference>
<evidence type="ECO:0000313" key="2">
    <source>
        <dbReference type="Proteomes" id="UP000578091"/>
    </source>
</evidence>
<dbReference type="AlphaFoldDB" id="A0A853JEU5"/>
<organism evidence="1 2">
    <name type="scientific">Luteimonas salinisoli</name>
    <dbReference type="NCBI Taxonomy" id="2752307"/>
    <lineage>
        <taxon>Bacteria</taxon>
        <taxon>Pseudomonadati</taxon>
        <taxon>Pseudomonadota</taxon>
        <taxon>Gammaproteobacteria</taxon>
        <taxon>Lysobacterales</taxon>
        <taxon>Lysobacteraceae</taxon>
        <taxon>Luteimonas</taxon>
    </lineage>
</organism>
<reference evidence="1 2" key="1">
    <citation type="submission" date="2020-07" db="EMBL/GenBank/DDBJ databases">
        <title>Luteimonas sp. SJ-92.</title>
        <authorList>
            <person name="Huang X.-X."/>
            <person name="Xu L."/>
            <person name="Sun J.-Q."/>
        </authorList>
    </citation>
    <scope>NUCLEOTIDE SEQUENCE [LARGE SCALE GENOMIC DNA]</scope>
    <source>
        <strain evidence="1 2">SJ-92</strain>
    </source>
</reference>
<name>A0A853JEU5_9GAMM</name>
<comment type="caution">
    <text evidence="1">The sequence shown here is derived from an EMBL/GenBank/DDBJ whole genome shotgun (WGS) entry which is preliminary data.</text>
</comment>
<dbReference type="Pfam" id="PF12261">
    <property type="entry name" value="T_hemolysin"/>
    <property type="match status" value="1"/>
</dbReference>
<dbReference type="Proteomes" id="UP000578091">
    <property type="component" value="Unassembled WGS sequence"/>
</dbReference>
<evidence type="ECO:0000313" key="1">
    <source>
        <dbReference type="EMBL" id="NZA27861.1"/>
    </source>
</evidence>
<proteinExistence type="predicted"/>
<sequence>MHWIRPHASLAPLPGRFASVALVGRDDPDRVELENFIAGIYRDRYGARLRSFLPHLLAYRDGEGRLSAAVGLRAGGEGRLFAEQYLDGPVERVMAWREIARVDRRAVAEVGNFAASTPGIARELILQLAMLLQSAGMEWVLFVATRQLRNALQRLRLPTIELAEARVERLRGGGDWGTYYASRPRLVCGNLAEGVAYLGATQPAEDPGAAPTVCLAGVR</sequence>
<gene>
    <name evidence="1" type="ORF">H0E84_15895</name>
</gene>
<accession>A0A853JEU5</accession>
<dbReference type="EMBL" id="JACCKA010000086">
    <property type="protein sequence ID" value="NZA27861.1"/>
    <property type="molecule type" value="Genomic_DNA"/>
</dbReference>